<sequence>MAEALTAYRGCDCCYPRRRIGWDWAALTGEMEPAGWSVIHTIMSKFATALALPCLLAACTAAGSQRSQAVASPQTVPPPTVPPPAPCPITSSSDWRAWVDAKGWPDRPATLHVAGRATLPWAGWQIYWKNMQVLQSTPPHVYVELDAKPPSVGGQRPDAQSVTGSWPSEAVIGSVTIVCRNTQLARVSTVETVR</sequence>
<dbReference type="EMBL" id="BAABBM010000001">
    <property type="protein sequence ID" value="GAA3894841.1"/>
    <property type="molecule type" value="Genomic_DNA"/>
</dbReference>
<protein>
    <recommendedName>
        <fullName evidence="3">Lipoprotein</fullName>
    </recommendedName>
</protein>
<evidence type="ECO:0000313" key="2">
    <source>
        <dbReference type="Proteomes" id="UP001500827"/>
    </source>
</evidence>
<evidence type="ECO:0008006" key="3">
    <source>
        <dbReference type="Google" id="ProtNLM"/>
    </source>
</evidence>
<accession>A0ABP7L4F1</accession>
<evidence type="ECO:0000313" key="1">
    <source>
        <dbReference type="EMBL" id="GAA3894841.1"/>
    </source>
</evidence>
<dbReference type="Proteomes" id="UP001500827">
    <property type="component" value="Unassembled WGS sequence"/>
</dbReference>
<gene>
    <name evidence="1" type="ORF">GCM10022276_12450</name>
</gene>
<comment type="caution">
    <text evidence="1">The sequence shown here is derived from an EMBL/GenBank/DDBJ whole genome shotgun (WGS) entry which is preliminary data.</text>
</comment>
<reference evidence="2" key="1">
    <citation type="journal article" date="2019" name="Int. J. Syst. Evol. Microbiol.">
        <title>The Global Catalogue of Microorganisms (GCM) 10K type strain sequencing project: providing services to taxonomists for standard genome sequencing and annotation.</title>
        <authorList>
            <consortium name="The Broad Institute Genomics Platform"/>
            <consortium name="The Broad Institute Genome Sequencing Center for Infectious Disease"/>
            <person name="Wu L."/>
            <person name="Ma J."/>
        </authorList>
    </citation>
    <scope>NUCLEOTIDE SEQUENCE [LARGE SCALE GENOMIC DNA]</scope>
    <source>
        <strain evidence="2">JCM 17543</strain>
    </source>
</reference>
<keyword evidence="2" id="KW-1185">Reference proteome</keyword>
<organism evidence="1 2">
    <name type="scientific">Sphingomonas limnosediminicola</name>
    <dbReference type="NCBI Taxonomy" id="940133"/>
    <lineage>
        <taxon>Bacteria</taxon>
        <taxon>Pseudomonadati</taxon>
        <taxon>Pseudomonadota</taxon>
        <taxon>Alphaproteobacteria</taxon>
        <taxon>Sphingomonadales</taxon>
        <taxon>Sphingomonadaceae</taxon>
        <taxon>Sphingomonas</taxon>
    </lineage>
</organism>
<proteinExistence type="predicted"/>
<name>A0ABP7L4F1_9SPHN</name>